<dbReference type="EMBL" id="CP051139">
    <property type="protein sequence ID" value="QIW95529.1"/>
    <property type="molecule type" value="Genomic_DNA"/>
</dbReference>
<protein>
    <submittedName>
        <fullName evidence="1">Uncharacterized protein</fullName>
    </submittedName>
</protein>
<sequence length="238" mass="27535">MSAAEQVFGIPELLELILLRLLDNLDYLDAQGDARPQNTWQRAQQLTTTLVASRVNRNFNDVFRTSINLRRRLFLTPDLVSNRSWDSKVESELPDILQVFYVCVIEGSLPLMNPMIQVELSNFPFRFWNLPYKTRGNQHCAFMIVSKDNLIQFRRRHLQEGSRTVVSRMLLSQPPCKSLQCDIFEDRDETREYVGRTTDLQDSLIFSEAGLTIGFVCDWLSVMFNAHADVARVKLTTI</sequence>
<gene>
    <name evidence="1" type="ORF">AMS68_001047</name>
</gene>
<name>A0A6H0XM01_9PEZI</name>
<accession>A0A6H0XM01</accession>
<evidence type="ECO:0000313" key="1">
    <source>
        <dbReference type="EMBL" id="QIW95529.1"/>
    </source>
</evidence>
<proteinExistence type="predicted"/>
<evidence type="ECO:0000313" key="2">
    <source>
        <dbReference type="Proteomes" id="UP000503462"/>
    </source>
</evidence>
<keyword evidence="2" id="KW-1185">Reference proteome</keyword>
<dbReference type="AlphaFoldDB" id="A0A6H0XM01"/>
<dbReference type="Proteomes" id="UP000503462">
    <property type="component" value="Chromosome 1"/>
</dbReference>
<organism evidence="1 2">
    <name type="scientific">Peltaster fructicola</name>
    <dbReference type="NCBI Taxonomy" id="286661"/>
    <lineage>
        <taxon>Eukaryota</taxon>
        <taxon>Fungi</taxon>
        <taxon>Dikarya</taxon>
        <taxon>Ascomycota</taxon>
        <taxon>Pezizomycotina</taxon>
        <taxon>Dothideomycetes</taxon>
        <taxon>Dothideomycetes incertae sedis</taxon>
        <taxon>Peltaster</taxon>
    </lineage>
</organism>
<dbReference type="OrthoDB" id="3885851at2759"/>
<reference evidence="1 2" key="1">
    <citation type="journal article" date="2016" name="Sci. Rep.">
        <title>Peltaster fructicola genome reveals evolution from an invasive phytopathogen to an ectophytic parasite.</title>
        <authorList>
            <person name="Xu C."/>
            <person name="Chen H."/>
            <person name="Gleason M.L."/>
            <person name="Xu J.R."/>
            <person name="Liu H."/>
            <person name="Zhang R."/>
            <person name="Sun G."/>
        </authorList>
    </citation>
    <scope>NUCLEOTIDE SEQUENCE [LARGE SCALE GENOMIC DNA]</scope>
    <source>
        <strain evidence="1 2">LNHT1506</strain>
    </source>
</reference>